<feature type="transmembrane region" description="Helical" evidence="5">
    <location>
        <begin position="73"/>
        <end position="102"/>
    </location>
</feature>
<keyword evidence="1" id="KW-0808">Transferase</keyword>
<reference evidence="7 8" key="1">
    <citation type="submission" date="2022-10" db="EMBL/GenBank/DDBJ databases">
        <title>Aestuariibacter sp. AA17 isolated from Montipora capitata coral fragment.</title>
        <authorList>
            <person name="Emsley S.A."/>
            <person name="Pfannmuller K.M."/>
            <person name="Loughran R.M."/>
            <person name="Shlafstein M."/>
            <person name="Papke E."/>
            <person name="Saw J.H."/>
            <person name="Ushijima B."/>
            <person name="Videau P."/>
        </authorList>
    </citation>
    <scope>NUCLEOTIDE SEQUENCE [LARGE SCALE GENOMIC DNA]</scope>
    <source>
        <strain evidence="7 8">AA17</strain>
    </source>
</reference>
<accession>A0ABT3A4G7</accession>
<protein>
    <submittedName>
        <fullName evidence="7">Histidine kinase</fullName>
    </submittedName>
</protein>
<dbReference type="Pfam" id="PF07730">
    <property type="entry name" value="HisKA_3"/>
    <property type="match status" value="1"/>
</dbReference>
<dbReference type="GO" id="GO:0016301">
    <property type="term" value="F:kinase activity"/>
    <property type="evidence" value="ECO:0007669"/>
    <property type="project" value="UniProtKB-KW"/>
</dbReference>
<dbReference type="InterPro" id="IPR050482">
    <property type="entry name" value="Sensor_HK_TwoCompSys"/>
</dbReference>
<dbReference type="InterPro" id="IPR011712">
    <property type="entry name" value="Sig_transdc_His_kin_sub3_dim/P"/>
</dbReference>
<keyword evidence="5" id="KW-1133">Transmembrane helix</keyword>
<keyword evidence="5" id="KW-0812">Transmembrane</keyword>
<dbReference type="InterPro" id="IPR036890">
    <property type="entry name" value="HATPase_C_sf"/>
</dbReference>
<evidence type="ECO:0000313" key="8">
    <source>
        <dbReference type="Proteomes" id="UP001652504"/>
    </source>
</evidence>
<keyword evidence="5" id="KW-0472">Membrane</keyword>
<evidence type="ECO:0000313" key="7">
    <source>
        <dbReference type="EMBL" id="MCV2883487.1"/>
    </source>
</evidence>
<feature type="transmembrane region" description="Helical" evidence="5">
    <location>
        <begin position="139"/>
        <end position="160"/>
    </location>
</feature>
<comment type="caution">
    <text evidence="7">The sequence shown here is derived from an EMBL/GenBank/DDBJ whole genome shotgun (WGS) entry which is preliminary data.</text>
</comment>
<evidence type="ECO:0000259" key="6">
    <source>
        <dbReference type="Pfam" id="PF07730"/>
    </source>
</evidence>
<proteinExistence type="predicted"/>
<feature type="transmembrane region" description="Helical" evidence="5">
    <location>
        <begin position="114"/>
        <end position="133"/>
    </location>
</feature>
<sequence length="378" mass="42361">MTDFYKNYLSAEKSVAILTWLVVSVNSLQMFVSEDGIAWREIVVPLSLLLIYIVAFIFAVRETDYKHDDETRLTFVLLSFACCVALYFVLPVIYIAILMVIWSAVLPHFMGLRGAILISPFLASIHYLVYTYYWEMNFVLTNSILFWTFNLFALGMVGMAQREEKAREKAEQLNRELLATQALLSEAGKQAERVRIARNIHDLLGHHLTAMTINLQVASRISNGQVKEKVDECHGLAKLLLSDVREAVSEIREKSTIQLRGAIEGIIKHVPKLDVQLDYDETVVIDNVDVADAIIKCVQESITNSLKHSHASSFSVSISNHHNAIEVVLKDNGGSHKAFVQGNGLTGVIERMKAISGTASFEMQANGFLTTLMIPREV</sequence>
<feature type="domain" description="Signal transduction histidine kinase subgroup 3 dimerisation and phosphoacceptor" evidence="6">
    <location>
        <begin position="192"/>
        <end position="254"/>
    </location>
</feature>
<gene>
    <name evidence="7" type="ORF">OE749_02090</name>
</gene>
<keyword evidence="3" id="KW-0902">Two-component regulatory system</keyword>
<evidence type="ECO:0000256" key="4">
    <source>
        <dbReference type="SAM" id="Coils"/>
    </source>
</evidence>
<dbReference type="SUPFAM" id="SSF55874">
    <property type="entry name" value="ATPase domain of HSP90 chaperone/DNA topoisomerase II/histidine kinase"/>
    <property type="match status" value="1"/>
</dbReference>
<dbReference type="PANTHER" id="PTHR24421:SF59">
    <property type="entry name" value="OXYGEN SENSOR HISTIDINE KINASE NREB"/>
    <property type="match status" value="1"/>
</dbReference>
<dbReference type="CDD" id="cd16917">
    <property type="entry name" value="HATPase_UhpB-NarQ-NarX-like"/>
    <property type="match status" value="1"/>
</dbReference>
<organism evidence="7 8">
    <name type="scientific">Fluctibacter corallii</name>
    <dbReference type="NCBI Taxonomy" id="2984329"/>
    <lineage>
        <taxon>Bacteria</taxon>
        <taxon>Pseudomonadati</taxon>
        <taxon>Pseudomonadota</taxon>
        <taxon>Gammaproteobacteria</taxon>
        <taxon>Alteromonadales</taxon>
        <taxon>Alteromonadaceae</taxon>
        <taxon>Fluctibacter</taxon>
    </lineage>
</organism>
<evidence type="ECO:0000256" key="5">
    <source>
        <dbReference type="SAM" id="Phobius"/>
    </source>
</evidence>
<dbReference type="EMBL" id="JAOWKX010000001">
    <property type="protein sequence ID" value="MCV2883487.1"/>
    <property type="molecule type" value="Genomic_DNA"/>
</dbReference>
<evidence type="ECO:0000256" key="3">
    <source>
        <dbReference type="ARBA" id="ARBA00023012"/>
    </source>
</evidence>
<dbReference type="Proteomes" id="UP001652504">
    <property type="component" value="Unassembled WGS sequence"/>
</dbReference>
<name>A0ABT3A4G7_9ALTE</name>
<feature type="transmembrane region" description="Helical" evidence="5">
    <location>
        <begin position="42"/>
        <end position="61"/>
    </location>
</feature>
<dbReference type="Gene3D" id="1.20.5.1930">
    <property type="match status" value="1"/>
</dbReference>
<dbReference type="RefSeq" id="WP_263710685.1">
    <property type="nucleotide sequence ID" value="NZ_JAOWKX010000001.1"/>
</dbReference>
<feature type="coiled-coil region" evidence="4">
    <location>
        <begin position="156"/>
        <end position="190"/>
    </location>
</feature>
<evidence type="ECO:0000256" key="1">
    <source>
        <dbReference type="ARBA" id="ARBA00022679"/>
    </source>
</evidence>
<keyword evidence="4" id="KW-0175">Coiled coil</keyword>
<evidence type="ECO:0000256" key="2">
    <source>
        <dbReference type="ARBA" id="ARBA00022777"/>
    </source>
</evidence>
<dbReference type="Gene3D" id="3.30.565.10">
    <property type="entry name" value="Histidine kinase-like ATPase, C-terminal domain"/>
    <property type="match status" value="1"/>
</dbReference>
<keyword evidence="2 7" id="KW-0418">Kinase</keyword>
<dbReference type="PANTHER" id="PTHR24421">
    <property type="entry name" value="NITRATE/NITRITE SENSOR PROTEIN NARX-RELATED"/>
    <property type="match status" value="1"/>
</dbReference>
<keyword evidence="8" id="KW-1185">Reference proteome</keyword>